<dbReference type="AlphaFoldDB" id="A0A9W5K1Z0"/>
<proteinExistence type="predicted"/>
<dbReference type="EMBL" id="AHER01000062">
    <property type="protein sequence ID" value="EJR11996.1"/>
    <property type="molecule type" value="Genomic_DNA"/>
</dbReference>
<evidence type="ECO:0000313" key="2">
    <source>
        <dbReference type="Proteomes" id="UP000006607"/>
    </source>
</evidence>
<evidence type="ECO:0000313" key="1">
    <source>
        <dbReference type="EMBL" id="EJR11996.1"/>
    </source>
</evidence>
<organism evidence="1 2">
    <name type="scientific">Bacillus cereus (strain VD014)</name>
    <dbReference type="NCBI Taxonomy" id="1053223"/>
    <lineage>
        <taxon>Bacteria</taxon>
        <taxon>Bacillati</taxon>
        <taxon>Bacillota</taxon>
        <taxon>Bacilli</taxon>
        <taxon>Bacillales</taxon>
        <taxon>Bacillaceae</taxon>
        <taxon>Bacillus</taxon>
        <taxon>Bacillus cereus group</taxon>
    </lineage>
</organism>
<accession>A0A9W5K1Z0</accession>
<name>A0A9W5K1Z0_BACC8</name>
<gene>
    <name evidence="1" type="ORF">IIA_05831</name>
</gene>
<dbReference type="RefSeq" id="WP_000864873.1">
    <property type="nucleotide sequence ID" value="NZ_JH792027.1"/>
</dbReference>
<sequence>MKVIYHDVGTKILEDGFVVESNDIAGLMAILEATKKVRINKMEFRIDNYSLHYGSEMEPELHIDISLL</sequence>
<protein>
    <submittedName>
        <fullName evidence="1">Uncharacterized protein</fullName>
    </submittedName>
</protein>
<reference evidence="1" key="1">
    <citation type="submission" date="2012-04" db="EMBL/GenBank/DDBJ databases">
        <title>The Genome Sequence of Bacillus cereus VD014.</title>
        <authorList>
            <consortium name="The Broad Institute Genome Sequencing Platform"/>
            <consortium name="The Broad Institute Genome Sequencing Center for Infectious Disease"/>
            <person name="Feldgarden M."/>
            <person name="Van der Auwera G.A."/>
            <person name="Mahillon J."/>
            <person name="Duprez V."/>
            <person name="Timmery S."/>
            <person name="Mattelet C."/>
            <person name="Dierick K."/>
            <person name="Sun M."/>
            <person name="Yu Z."/>
            <person name="Zhu L."/>
            <person name="Hu X."/>
            <person name="Shank E.B."/>
            <person name="Swiecicka I."/>
            <person name="Hansen B.M."/>
            <person name="Andrup L."/>
            <person name="Young S.K."/>
            <person name="Zeng Q."/>
            <person name="Gargeya S."/>
            <person name="Fitzgerald M."/>
            <person name="Haas B."/>
            <person name="Abouelleil A."/>
            <person name="Alvarado L."/>
            <person name="Arachchi H.M."/>
            <person name="Berlin A."/>
            <person name="Chapman S.B."/>
            <person name="Goldberg J."/>
            <person name="Griggs A."/>
            <person name="Gujja S."/>
            <person name="Hansen M."/>
            <person name="Howarth C."/>
            <person name="Imamovic A."/>
            <person name="Larimer J."/>
            <person name="McCowen C."/>
            <person name="Montmayeur A."/>
            <person name="Murphy C."/>
            <person name="Neiman D."/>
            <person name="Pearson M."/>
            <person name="Priest M."/>
            <person name="Roberts A."/>
            <person name="Saif S."/>
            <person name="Shea T."/>
            <person name="Sisk P."/>
            <person name="Sykes S."/>
            <person name="Wortman J."/>
            <person name="Nusbaum C."/>
            <person name="Birren B."/>
        </authorList>
    </citation>
    <scope>NUCLEOTIDE SEQUENCE</scope>
    <source>
        <strain evidence="1">VD014</strain>
    </source>
</reference>
<comment type="caution">
    <text evidence="1">The sequence shown here is derived from an EMBL/GenBank/DDBJ whole genome shotgun (WGS) entry which is preliminary data.</text>
</comment>
<dbReference type="Proteomes" id="UP000006607">
    <property type="component" value="Unassembled WGS sequence"/>
</dbReference>